<dbReference type="SUPFAM" id="SSF49899">
    <property type="entry name" value="Concanavalin A-like lectins/glucanases"/>
    <property type="match status" value="1"/>
</dbReference>
<evidence type="ECO:0000256" key="2">
    <source>
        <dbReference type="SAM" id="SignalP"/>
    </source>
</evidence>
<feature type="compositionally biased region" description="Low complexity" evidence="1">
    <location>
        <begin position="49"/>
        <end position="61"/>
    </location>
</feature>
<sequence>MWLFLAILFIAIPQPTSGQCCPRFMRHGFGNSPCGGCCNNGCQSQIQRPRPAGPVNPAGPVGPEGPAGPVFINDLVQPNGNNPIPQLPPQPGQGVVAPQGLPYLPNQVAVAPYLSESQVPPSPFAADEAVPKSLGVAAISSKCQALNCDFENNNICDFSSTTWKSATGRFQNPLTGVPKAATNDGYIATYVQPKEKNVLTSKDITLTSKATFSFQHFKATVGLEIKFCCDSEANCPWKSATSVSVSEKGNWTLATATCPEGTRRVIFVCENLGRNQGACAIDDLRCV</sequence>
<accession>A0A914WLE2</accession>
<dbReference type="AlphaFoldDB" id="A0A914WLE2"/>
<reference evidence="4" key="1">
    <citation type="submission" date="2022-11" db="UniProtKB">
        <authorList>
            <consortium name="WormBaseParasite"/>
        </authorList>
    </citation>
    <scope>IDENTIFICATION</scope>
</reference>
<dbReference type="WBParaSite" id="PSAMB.scaffold437size51234.g5781.t1">
    <property type="protein sequence ID" value="PSAMB.scaffold437size51234.g5781.t1"/>
    <property type="gene ID" value="PSAMB.scaffold437size51234.g5781"/>
</dbReference>
<name>A0A914WLE2_9BILA</name>
<keyword evidence="2" id="KW-0732">Signal</keyword>
<dbReference type="Gene3D" id="2.60.120.200">
    <property type="match status" value="1"/>
</dbReference>
<evidence type="ECO:0000313" key="3">
    <source>
        <dbReference type="Proteomes" id="UP000887566"/>
    </source>
</evidence>
<feature type="chain" id="PRO_5038093657" evidence="2">
    <location>
        <begin position="19"/>
        <end position="287"/>
    </location>
</feature>
<protein>
    <submittedName>
        <fullName evidence="4">Uncharacterized protein</fullName>
    </submittedName>
</protein>
<feature type="signal peptide" evidence="2">
    <location>
        <begin position="1"/>
        <end position="18"/>
    </location>
</feature>
<proteinExistence type="predicted"/>
<keyword evidence="3" id="KW-1185">Reference proteome</keyword>
<organism evidence="3 4">
    <name type="scientific">Plectus sambesii</name>
    <dbReference type="NCBI Taxonomy" id="2011161"/>
    <lineage>
        <taxon>Eukaryota</taxon>
        <taxon>Metazoa</taxon>
        <taxon>Ecdysozoa</taxon>
        <taxon>Nematoda</taxon>
        <taxon>Chromadorea</taxon>
        <taxon>Plectida</taxon>
        <taxon>Plectina</taxon>
        <taxon>Plectoidea</taxon>
        <taxon>Plectidae</taxon>
        <taxon>Plectus</taxon>
    </lineage>
</organism>
<feature type="region of interest" description="Disordered" evidence="1">
    <location>
        <begin position="48"/>
        <end position="69"/>
    </location>
</feature>
<dbReference type="InterPro" id="IPR013320">
    <property type="entry name" value="ConA-like_dom_sf"/>
</dbReference>
<evidence type="ECO:0000256" key="1">
    <source>
        <dbReference type="SAM" id="MobiDB-lite"/>
    </source>
</evidence>
<dbReference type="Proteomes" id="UP000887566">
    <property type="component" value="Unplaced"/>
</dbReference>
<evidence type="ECO:0000313" key="4">
    <source>
        <dbReference type="WBParaSite" id="PSAMB.scaffold437size51234.g5781.t1"/>
    </source>
</evidence>